<dbReference type="Proteomes" id="UP001138708">
    <property type="component" value="Unassembled WGS sequence"/>
</dbReference>
<evidence type="ECO:0000256" key="4">
    <source>
        <dbReference type="ARBA" id="ARBA00022519"/>
    </source>
</evidence>
<feature type="transmembrane region" description="Helical" evidence="8">
    <location>
        <begin position="498"/>
        <end position="521"/>
    </location>
</feature>
<keyword evidence="12" id="KW-1185">Reference proteome</keyword>
<comment type="caution">
    <text evidence="10">The sequence shown here is derived from an EMBL/GenBank/DDBJ whole genome shotgun (WGS) entry which is preliminary data.</text>
</comment>
<dbReference type="PANTHER" id="PTHR43357">
    <property type="entry name" value="INNER MEMBRANE ABC TRANSPORTER PERMEASE PROTEIN YDCV"/>
    <property type="match status" value="1"/>
</dbReference>
<feature type="domain" description="ABC transmembrane type-1" evidence="9">
    <location>
        <begin position="327"/>
        <end position="517"/>
    </location>
</feature>
<evidence type="ECO:0000313" key="11">
    <source>
        <dbReference type="EMBL" id="NKE19321.1"/>
    </source>
</evidence>
<sequence>MVVISFETQETGEFTIANYLTAYGRQRYLDALRNSLLLGLYSAAISTVLAVPMAWAVSRTDMPGKTFTWVMVLAAFIMPPYLGAIGWILLAGPNAGWINQVWRWASGAEAPLVNVYTFTGLAFVIALHSFPLVFIFVKSALDLISSEMEDAANILGGGTWVTMRKVTLPLVWPSILGGFILIFLETIALFGTPAIIGIPARINVVTTQLWQFFEDPVRVEVAAAYAIPLLLITVALIAVQKLMLNRKGFVSQTGKGGERRQVKLGPWRWVLFAWCLMVGMLSVVKPLGVLLQASFSRAWGRGLSWDNLTFRNYHLLLFDHDMAPQAVWNTMWFSAASASLAILLALLVAYIVVRRLMRFADALGFLAMAPFVIPGIVMAIGFYAAYAGPPLSLYGSALLIILAFTARFLPIAYANSQAAIRAVHPEMEEAARILGSGRLRAIRSITAPLLKTSLLGGWLIVFIVASRELSAAIFLVGPRTRTMSVLLYDLSEQGNFEVVSAFGGILLVITLVIVGIGMKLVGRDFMLRRE</sequence>
<feature type="transmembrane region" description="Helical" evidence="8">
    <location>
        <begin position="392"/>
        <end position="414"/>
    </location>
</feature>
<evidence type="ECO:0000313" key="10">
    <source>
        <dbReference type="EMBL" id="MBR0660918.1"/>
    </source>
</evidence>
<evidence type="ECO:0000313" key="13">
    <source>
        <dbReference type="Proteomes" id="UP001138708"/>
    </source>
</evidence>
<evidence type="ECO:0000259" key="9">
    <source>
        <dbReference type="PROSITE" id="PS50928"/>
    </source>
</evidence>
<dbReference type="Gene3D" id="1.10.3720.10">
    <property type="entry name" value="MetI-like"/>
    <property type="match status" value="2"/>
</dbReference>
<proteinExistence type="inferred from homology"/>
<keyword evidence="4" id="KW-0997">Cell inner membrane</keyword>
<comment type="similarity">
    <text evidence="8">Belongs to the binding-protein-dependent transport system permease family.</text>
</comment>
<feature type="transmembrane region" description="Helical" evidence="8">
    <location>
        <begin position="170"/>
        <end position="202"/>
    </location>
</feature>
<reference evidence="10" key="3">
    <citation type="journal article" date="2021" name="Syst. Appl. Microbiol.">
        <title>Roseomonas hellenica sp. nov., isolated from roots of wild-growing Alkanna tinctoria.</title>
        <authorList>
            <person name="Rat A."/>
            <person name="Naranjo H.D."/>
            <person name="Lebbe L."/>
            <person name="Cnockaert M."/>
            <person name="Krigas N."/>
            <person name="Grigoriadou K."/>
            <person name="Maloupa E."/>
            <person name="Willems A."/>
        </authorList>
    </citation>
    <scope>NUCLEOTIDE SEQUENCE</scope>
    <source>
        <strain evidence="10">LMG 31161</strain>
    </source>
</reference>
<gene>
    <name evidence="11" type="ORF">GWK15_20370</name>
    <name evidence="10" type="ORF">GXW75_16795</name>
</gene>
<dbReference type="EMBL" id="JAAVUP010000009">
    <property type="protein sequence ID" value="NKE19321.1"/>
    <property type="molecule type" value="Genomic_DNA"/>
</dbReference>
<feature type="transmembrane region" description="Helical" evidence="8">
    <location>
        <begin position="453"/>
        <end position="478"/>
    </location>
</feature>
<organism evidence="10 13">
    <name type="scientific">Neoroseomonas oryzicola</name>
    <dbReference type="NCBI Taxonomy" id="535904"/>
    <lineage>
        <taxon>Bacteria</taxon>
        <taxon>Pseudomonadati</taxon>
        <taxon>Pseudomonadota</taxon>
        <taxon>Alphaproteobacteria</taxon>
        <taxon>Acetobacterales</taxon>
        <taxon>Acetobacteraceae</taxon>
        <taxon>Neoroseomonas</taxon>
    </lineage>
</organism>
<feature type="transmembrane region" description="Helical" evidence="8">
    <location>
        <begin position="36"/>
        <end position="57"/>
    </location>
</feature>
<keyword evidence="5 8" id="KW-0812">Transmembrane</keyword>
<protein>
    <submittedName>
        <fullName evidence="10">Iron ABC transporter permease</fullName>
    </submittedName>
</protein>
<feature type="transmembrane region" description="Helical" evidence="8">
    <location>
        <begin position="365"/>
        <end position="386"/>
    </location>
</feature>
<dbReference type="AlphaFoldDB" id="A0A9X9WKQ8"/>
<feature type="transmembrane region" description="Helical" evidence="8">
    <location>
        <begin position="331"/>
        <end position="353"/>
    </location>
</feature>
<reference evidence="11 12" key="2">
    <citation type="submission" date="2020-02" db="EMBL/GenBank/DDBJ databases">
        <authorList>
            <person name="Sun Q."/>
            <person name="Inoue M."/>
        </authorList>
    </citation>
    <scope>NUCLEOTIDE SEQUENCE [LARGE SCALE GENOMIC DNA]</scope>
    <source>
        <strain evidence="11 12">KCTC 22478</strain>
    </source>
</reference>
<dbReference type="PROSITE" id="PS50928">
    <property type="entry name" value="ABC_TM1"/>
    <property type="match status" value="2"/>
</dbReference>
<feature type="transmembrane region" description="Helical" evidence="8">
    <location>
        <begin position="269"/>
        <end position="295"/>
    </location>
</feature>
<dbReference type="EMBL" id="JAAEDK010000040">
    <property type="protein sequence ID" value="MBR0660918.1"/>
    <property type="molecule type" value="Genomic_DNA"/>
</dbReference>
<comment type="subcellular location">
    <subcellularLocation>
        <location evidence="1">Cell inner membrane</location>
        <topology evidence="1">Multi-pass membrane protein</topology>
    </subcellularLocation>
    <subcellularLocation>
        <location evidence="8">Cell membrane</location>
        <topology evidence="8">Multi-pass membrane protein</topology>
    </subcellularLocation>
</comment>
<dbReference type="GO" id="GO:0005886">
    <property type="term" value="C:plasma membrane"/>
    <property type="evidence" value="ECO:0007669"/>
    <property type="project" value="UniProtKB-SubCell"/>
</dbReference>
<feature type="transmembrane region" description="Helical" evidence="8">
    <location>
        <begin position="69"/>
        <end position="92"/>
    </location>
</feature>
<keyword evidence="7 8" id="KW-0472">Membrane</keyword>
<dbReference type="GO" id="GO:0055085">
    <property type="term" value="P:transmembrane transport"/>
    <property type="evidence" value="ECO:0007669"/>
    <property type="project" value="InterPro"/>
</dbReference>
<dbReference type="PANTHER" id="PTHR43357:SF3">
    <property type="entry name" value="FE(3+)-TRANSPORT SYSTEM PERMEASE PROTEIN FBPB 2"/>
    <property type="match status" value="1"/>
</dbReference>
<keyword evidence="3" id="KW-1003">Cell membrane</keyword>
<evidence type="ECO:0000256" key="6">
    <source>
        <dbReference type="ARBA" id="ARBA00022989"/>
    </source>
</evidence>
<evidence type="ECO:0000256" key="1">
    <source>
        <dbReference type="ARBA" id="ARBA00004429"/>
    </source>
</evidence>
<reference evidence="10" key="1">
    <citation type="submission" date="2020-01" db="EMBL/GenBank/DDBJ databases">
        <authorList>
            <person name="Rat A."/>
        </authorList>
    </citation>
    <scope>NUCLEOTIDE SEQUENCE</scope>
    <source>
        <strain evidence="10">LMG 31161</strain>
    </source>
</reference>
<keyword evidence="2 8" id="KW-0813">Transport</keyword>
<evidence type="ECO:0000256" key="3">
    <source>
        <dbReference type="ARBA" id="ARBA00022475"/>
    </source>
</evidence>
<accession>A0A9X9WKQ8</accession>
<evidence type="ECO:0000256" key="8">
    <source>
        <dbReference type="RuleBase" id="RU363032"/>
    </source>
</evidence>
<evidence type="ECO:0000256" key="7">
    <source>
        <dbReference type="ARBA" id="ARBA00023136"/>
    </source>
</evidence>
<dbReference type="Pfam" id="PF00528">
    <property type="entry name" value="BPD_transp_1"/>
    <property type="match status" value="2"/>
</dbReference>
<evidence type="ECO:0000313" key="12">
    <source>
        <dbReference type="Proteomes" id="UP000746741"/>
    </source>
</evidence>
<name>A0A9X9WKQ8_9PROT</name>
<evidence type="ECO:0000256" key="2">
    <source>
        <dbReference type="ARBA" id="ARBA00022448"/>
    </source>
</evidence>
<dbReference type="SUPFAM" id="SSF161098">
    <property type="entry name" value="MetI-like"/>
    <property type="match status" value="2"/>
</dbReference>
<dbReference type="Proteomes" id="UP000746741">
    <property type="component" value="Unassembled WGS sequence"/>
</dbReference>
<dbReference type="CDD" id="cd06261">
    <property type="entry name" value="TM_PBP2"/>
    <property type="match status" value="2"/>
</dbReference>
<feature type="domain" description="ABC transmembrane type-1" evidence="9">
    <location>
        <begin position="32"/>
        <end position="240"/>
    </location>
</feature>
<feature type="transmembrane region" description="Helical" evidence="8">
    <location>
        <begin position="222"/>
        <end position="239"/>
    </location>
</feature>
<feature type="transmembrane region" description="Helical" evidence="8">
    <location>
        <begin position="112"/>
        <end position="137"/>
    </location>
</feature>
<dbReference type="InterPro" id="IPR035906">
    <property type="entry name" value="MetI-like_sf"/>
</dbReference>
<keyword evidence="6 8" id="KW-1133">Transmembrane helix</keyword>
<dbReference type="InterPro" id="IPR000515">
    <property type="entry name" value="MetI-like"/>
</dbReference>
<evidence type="ECO:0000256" key="5">
    <source>
        <dbReference type="ARBA" id="ARBA00022692"/>
    </source>
</evidence>